<reference evidence="3 4" key="1">
    <citation type="journal article" date="2019" name="Int. J. Syst. Evol. Microbiol.">
        <title>The Global Catalogue of Microorganisms (GCM) 10K type strain sequencing project: providing services to taxonomists for standard genome sequencing and annotation.</title>
        <authorList>
            <consortium name="The Broad Institute Genomics Platform"/>
            <consortium name="The Broad Institute Genome Sequencing Center for Infectious Disease"/>
            <person name="Wu L."/>
            <person name="Ma J."/>
        </authorList>
    </citation>
    <scope>NUCLEOTIDE SEQUENCE [LARGE SCALE GENOMIC DNA]</scope>
    <source>
        <strain evidence="3 4">JCM 9383</strain>
    </source>
</reference>
<evidence type="ECO:0000259" key="2">
    <source>
        <dbReference type="Pfam" id="PF01935"/>
    </source>
</evidence>
<dbReference type="PANTHER" id="PTHR42957">
    <property type="entry name" value="HELICASE MJ1565-RELATED"/>
    <property type="match status" value="1"/>
</dbReference>
<name>A0ABN3V890_9PSEU</name>
<dbReference type="InterPro" id="IPR008571">
    <property type="entry name" value="HerA-like"/>
</dbReference>
<evidence type="ECO:0000313" key="4">
    <source>
        <dbReference type="Proteomes" id="UP001500979"/>
    </source>
</evidence>
<feature type="region of interest" description="Disordered" evidence="1">
    <location>
        <begin position="374"/>
        <end position="422"/>
    </location>
</feature>
<comment type="caution">
    <text evidence="3">The sequence shown here is derived from an EMBL/GenBank/DDBJ whole genome shotgun (WGS) entry which is preliminary data.</text>
</comment>
<dbReference type="Pfam" id="PF01935">
    <property type="entry name" value="DUF87"/>
    <property type="match status" value="1"/>
</dbReference>
<dbReference type="InterPro" id="IPR027417">
    <property type="entry name" value="P-loop_NTPase"/>
</dbReference>
<feature type="domain" description="Helicase HerA central" evidence="2">
    <location>
        <begin position="24"/>
        <end position="65"/>
    </location>
</feature>
<organism evidence="3 4">
    <name type="scientific">Saccharopolyspora taberi</name>
    <dbReference type="NCBI Taxonomy" id="60895"/>
    <lineage>
        <taxon>Bacteria</taxon>
        <taxon>Bacillati</taxon>
        <taxon>Actinomycetota</taxon>
        <taxon>Actinomycetes</taxon>
        <taxon>Pseudonocardiales</taxon>
        <taxon>Pseudonocardiaceae</taxon>
        <taxon>Saccharopolyspora</taxon>
    </lineage>
</organism>
<protein>
    <recommendedName>
        <fullName evidence="2">Helicase HerA central domain-containing protein</fullName>
    </recommendedName>
</protein>
<dbReference type="InterPro" id="IPR002789">
    <property type="entry name" value="HerA_central"/>
</dbReference>
<gene>
    <name evidence="3" type="ORF">GCM10010470_16480</name>
</gene>
<dbReference type="SUPFAM" id="SSF52540">
    <property type="entry name" value="P-loop containing nucleoside triphosphate hydrolases"/>
    <property type="match status" value="1"/>
</dbReference>
<feature type="compositionally biased region" description="Low complexity" evidence="1">
    <location>
        <begin position="374"/>
        <end position="396"/>
    </location>
</feature>
<accession>A0ABN3V890</accession>
<proteinExistence type="predicted"/>
<sequence>MTASTGAASSEGLRLAEDFTMPVDMVTSTFAILGKKGRGKTHCASVLTEEMIREGVPTCILDPTGAWWGLRSSADGTAPGLPVVIFGGEHCDVDLPETSGTIIADVLIEQRFPAVLDMSLLSKSARRRFATEFLERLYWKNRLPLHLCLDEADEIAPQRAHAGVERLLGATEDAVRRGRIRGLGITLISQRAAALSKSVLSQVDSLIVLGMTAPHDISAVDAWVGQHAEEAQAHEVKATLPALPVGEAWVWSPEWLGVLRRVHVRARTTFDSSATPKTGQVRLQPKQWAQVDVAALAYRLADAEQKGAETDPRRLRARVRDLERQLAAASEPPPPREIEVEVPVVTEEQTAELDQLVGRLEQVAQASAESAQALAEALGRARPPAHDAAPAAPAAEPEADAESLQAPSSEVTPTPTSGNGGLGKAEREILVALAQHGPRTRTQVALLTRRSHRSGGFRNALSRLRTAGLVEGRGEIAITEAGRTMLGGAWQPLPTGSALLEWWCRTLLGRAERTILTELVRCWPDEVSVDELAARTGYSRASGGFRNALSRLRSLELASGRGSLRAADTLAE</sequence>
<evidence type="ECO:0000256" key="1">
    <source>
        <dbReference type="SAM" id="MobiDB-lite"/>
    </source>
</evidence>
<keyword evidence="4" id="KW-1185">Reference proteome</keyword>
<evidence type="ECO:0000313" key="3">
    <source>
        <dbReference type="EMBL" id="GAA2783200.1"/>
    </source>
</evidence>
<feature type="compositionally biased region" description="Polar residues" evidence="1">
    <location>
        <begin position="405"/>
        <end position="417"/>
    </location>
</feature>
<dbReference type="Gene3D" id="3.40.50.300">
    <property type="entry name" value="P-loop containing nucleotide triphosphate hydrolases"/>
    <property type="match status" value="1"/>
</dbReference>
<dbReference type="PANTHER" id="PTHR42957:SF1">
    <property type="entry name" value="HELICASE MJ1565-RELATED"/>
    <property type="match status" value="1"/>
</dbReference>
<dbReference type="EMBL" id="BAAAUX010000009">
    <property type="protein sequence ID" value="GAA2783200.1"/>
    <property type="molecule type" value="Genomic_DNA"/>
</dbReference>
<dbReference type="RefSeq" id="WP_344678878.1">
    <property type="nucleotide sequence ID" value="NZ_BAAAUX010000009.1"/>
</dbReference>
<dbReference type="Proteomes" id="UP001500979">
    <property type="component" value="Unassembled WGS sequence"/>
</dbReference>